<keyword evidence="4 5" id="KW-0040">ANK repeat</keyword>
<keyword evidence="2" id="KW-0677">Repeat</keyword>
<evidence type="ECO:0000256" key="1">
    <source>
        <dbReference type="ARBA" id="ARBA00022553"/>
    </source>
</evidence>
<dbReference type="PANTHER" id="PTHR24166">
    <property type="entry name" value="ROLLING PEBBLES, ISOFORM B"/>
    <property type="match status" value="1"/>
</dbReference>
<feature type="domain" description="TANC1/2-like AAA+ ATPase lid" evidence="7">
    <location>
        <begin position="261"/>
        <end position="344"/>
    </location>
</feature>
<reference evidence="9" key="1">
    <citation type="submission" date="2019-11" db="EMBL/GenBank/DDBJ databases">
        <title>The nuclear and mitochondrial genomes of Frieseomelitta varia - a highly eusocial stingless bee (Meliponini) with a permanently sterile worker caste.</title>
        <authorList>
            <person name="Freitas F.C.P."/>
            <person name="Lourenco A.P."/>
            <person name="Nunes F.M.F."/>
            <person name="Paschoal A.R."/>
            <person name="Abreu F.C.P."/>
            <person name="Barbin F.O."/>
            <person name="Bataglia L."/>
            <person name="Cardoso-Junior C.A.M."/>
            <person name="Cervoni M.S."/>
            <person name="Silva S.R."/>
            <person name="Dalarmi F."/>
            <person name="Del Lama M.A."/>
            <person name="Depintor T.S."/>
            <person name="Ferreira K.M."/>
            <person name="Goria P.S."/>
            <person name="Jaskot M.C."/>
            <person name="Lago D.C."/>
            <person name="Luna-Lucena D."/>
            <person name="Moda L.M."/>
            <person name="Nascimento L."/>
            <person name="Pedrino M."/>
            <person name="Rabico F.O."/>
            <person name="Sanches F.C."/>
            <person name="Santos D.E."/>
            <person name="Santos C.G."/>
            <person name="Vieira J."/>
            <person name="Lopes T.F."/>
            <person name="Barchuk A.R."/>
            <person name="Hartfelder K."/>
            <person name="Simoes Z.L.P."/>
            <person name="Bitondi M.M.G."/>
            <person name="Pinheiro D.G."/>
        </authorList>
    </citation>
    <scope>NUCLEOTIDE SEQUENCE</scope>
    <source>
        <strain evidence="9">USP_RPSP 00005682</strain>
        <tissue evidence="9">Whole individual</tissue>
    </source>
</reference>
<evidence type="ECO:0000256" key="5">
    <source>
        <dbReference type="PROSITE-ProRule" id="PRU00023"/>
    </source>
</evidence>
<dbReference type="Gene3D" id="1.25.40.20">
    <property type="entry name" value="Ankyrin repeat-containing domain"/>
    <property type="match status" value="1"/>
</dbReference>
<keyword evidence="1" id="KW-0597">Phosphoprotein</keyword>
<sequence>MAAPVIEKKRFFCREWAFTKLSHCLEQRPASKTCGVLVVGGPGSGKTAFSAELAWPSAGANARHQRSLNRRLLARHFCQARSEASLSPAQFVRSLVAQLLQPGSDGIHRVASSSPIPGSTTAANATTVPLTSREMVAEAYAEKLRTDPEIQAALQPDVLDRDPDDALKKALLFPLLELEPPKCCLFLLVDSIDEGQTLDLPQTGTRDSRRENDNVSRTIAELLANHHHLFPQWLLLVCTARRQSKPISRMFSGFRKIPLDDLRKSLVVRDIQQYILARLDQEDALRQHISRDTAEMLNQLHIKSNGCFLYLEKVLDGVAENFIVLREVREIPGTLNGLYLWLCQRLFSRKQFAKVQPLLNVILAAKLPITQEILYKCVKTACANITIEDFNRRLHLLRRVISVSRAGALMLFHHSFAEWLLDVKHCTQKYLCSAVEGHAMLAAYYTLRGPELNADEICVLGQHLQRAITSVATTNCNLDVHTLQVLWMISSGAPIEDCYLDSSECILWPRQEVKLLKLLIDAGAKPSEKVVEDDASKDAVSSSQVSQDVSPMDESPSEPLTELLGESGDINQADSCGRTVLHTLAADGNASLLELALATCPQVAIFFYHNKLLAFFHVKKKILNKGNEPVSHVYFLIIQAKLESTDRHGQTPLNLAARHGYGDVVRVLLAAGACADHADCDGWTALRAAAWGGHTQVIVTVKQQTFGHQIIHP</sequence>
<accession>A0A833RKD7</accession>
<proteinExistence type="predicted"/>
<dbReference type="InterPro" id="IPR058056">
    <property type="entry name" value="WH_TANC1/2"/>
</dbReference>
<dbReference type="Pfam" id="PF12796">
    <property type="entry name" value="Ank_2"/>
    <property type="match status" value="1"/>
</dbReference>
<evidence type="ECO:0000256" key="2">
    <source>
        <dbReference type="ARBA" id="ARBA00022737"/>
    </source>
</evidence>
<gene>
    <name evidence="9" type="ORF">E2986_14023</name>
</gene>
<dbReference type="PROSITE" id="PS50297">
    <property type="entry name" value="ANK_REP_REGION"/>
    <property type="match status" value="1"/>
</dbReference>
<evidence type="ECO:0008006" key="11">
    <source>
        <dbReference type="Google" id="ProtNLM"/>
    </source>
</evidence>
<evidence type="ECO:0000256" key="4">
    <source>
        <dbReference type="ARBA" id="ARBA00023043"/>
    </source>
</evidence>
<dbReference type="InterPro" id="IPR050889">
    <property type="entry name" value="Dendritic_Spine_Reg/Scaffold"/>
</dbReference>
<dbReference type="InterPro" id="IPR058018">
    <property type="entry name" value="AAA_lid_TANC1/2"/>
</dbReference>
<evidence type="ECO:0000259" key="7">
    <source>
        <dbReference type="Pfam" id="PF25520"/>
    </source>
</evidence>
<feature type="region of interest" description="Disordered" evidence="6">
    <location>
        <begin position="530"/>
        <end position="562"/>
    </location>
</feature>
<dbReference type="InterPro" id="IPR002110">
    <property type="entry name" value="Ankyrin_rpt"/>
</dbReference>
<comment type="caution">
    <text evidence="9">The sequence shown here is derived from an EMBL/GenBank/DDBJ whole genome shotgun (WGS) entry which is preliminary data.</text>
</comment>
<dbReference type="InterPro" id="IPR036770">
    <property type="entry name" value="Ankyrin_rpt-contain_sf"/>
</dbReference>
<keyword evidence="10" id="KW-1185">Reference proteome</keyword>
<organism evidence="9 10">
    <name type="scientific">Frieseomelitta varia</name>
    <dbReference type="NCBI Taxonomy" id="561572"/>
    <lineage>
        <taxon>Eukaryota</taxon>
        <taxon>Metazoa</taxon>
        <taxon>Ecdysozoa</taxon>
        <taxon>Arthropoda</taxon>
        <taxon>Hexapoda</taxon>
        <taxon>Insecta</taxon>
        <taxon>Pterygota</taxon>
        <taxon>Neoptera</taxon>
        <taxon>Endopterygota</taxon>
        <taxon>Hymenoptera</taxon>
        <taxon>Apocrita</taxon>
        <taxon>Aculeata</taxon>
        <taxon>Apoidea</taxon>
        <taxon>Anthophila</taxon>
        <taxon>Apidae</taxon>
        <taxon>Frieseomelitta</taxon>
    </lineage>
</organism>
<dbReference type="InterPro" id="IPR027417">
    <property type="entry name" value="P-loop_NTPase"/>
</dbReference>
<dbReference type="SUPFAM" id="SSF52540">
    <property type="entry name" value="P-loop containing nucleoside triphosphate hydrolases"/>
    <property type="match status" value="1"/>
</dbReference>
<dbReference type="SMART" id="SM00248">
    <property type="entry name" value="ANK"/>
    <property type="match status" value="3"/>
</dbReference>
<evidence type="ECO:0000313" key="9">
    <source>
        <dbReference type="EMBL" id="KAF3425379.1"/>
    </source>
</evidence>
<dbReference type="SUPFAM" id="SSF48403">
    <property type="entry name" value="Ankyrin repeat"/>
    <property type="match status" value="1"/>
</dbReference>
<dbReference type="PROSITE" id="PS50088">
    <property type="entry name" value="ANK_REPEAT"/>
    <property type="match status" value="1"/>
</dbReference>
<evidence type="ECO:0000259" key="8">
    <source>
        <dbReference type="Pfam" id="PF25521"/>
    </source>
</evidence>
<evidence type="ECO:0000256" key="3">
    <source>
        <dbReference type="ARBA" id="ARBA00022803"/>
    </source>
</evidence>
<name>A0A833RKD7_9HYME</name>
<dbReference type="AlphaFoldDB" id="A0A833RKD7"/>
<feature type="domain" description="TANC1/2-like winged helix" evidence="8">
    <location>
        <begin position="345"/>
        <end position="493"/>
    </location>
</feature>
<dbReference type="EMBL" id="WNWW01000396">
    <property type="protein sequence ID" value="KAF3425379.1"/>
    <property type="molecule type" value="Genomic_DNA"/>
</dbReference>
<feature type="repeat" description="ANK" evidence="5">
    <location>
        <begin position="648"/>
        <end position="680"/>
    </location>
</feature>
<evidence type="ECO:0000313" key="10">
    <source>
        <dbReference type="Proteomes" id="UP000655588"/>
    </source>
</evidence>
<keyword evidence="3" id="KW-0802">TPR repeat</keyword>
<evidence type="ECO:0000256" key="6">
    <source>
        <dbReference type="SAM" id="MobiDB-lite"/>
    </source>
</evidence>
<dbReference type="PANTHER" id="PTHR24166:SF48">
    <property type="entry name" value="PROTEIN VAPYRIN"/>
    <property type="match status" value="1"/>
</dbReference>
<feature type="compositionally biased region" description="Low complexity" evidence="6">
    <location>
        <begin position="538"/>
        <end position="550"/>
    </location>
</feature>
<dbReference type="Proteomes" id="UP000655588">
    <property type="component" value="Unassembled WGS sequence"/>
</dbReference>
<dbReference type="Pfam" id="PF25520">
    <property type="entry name" value="AAA_lid_TANC1"/>
    <property type="match status" value="1"/>
</dbReference>
<protein>
    <recommendedName>
        <fullName evidence="11">Ankyrin repeat domain-containing protein 50</fullName>
    </recommendedName>
</protein>
<dbReference type="Pfam" id="PF25521">
    <property type="entry name" value="WHD_TANC1"/>
    <property type="match status" value="1"/>
</dbReference>